<accession>A0AAP2G6E9</accession>
<dbReference type="PROSITE" id="PS01124">
    <property type="entry name" value="HTH_ARAC_FAMILY_2"/>
    <property type="match status" value="1"/>
</dbReference>
<name>A0AAP2G6E9_9BACT</name>
<evidence type="ECO:0000259" key="4">
    <source>
        <dbReference type="PROSITE" id="PS01124"/>
    </source>
</evidence>
<dbReference type="PRINTS" id="PR00032">
    <property type="entry name" value="HTHARAC"/>
</dbReference>
<dbReference type="InterPro" id="IPR018062">
    <property type="entry name" value="HTH_AraC-typ_CS"/>
</dbReference>
<dbReference type="InterPro" id="IPR020449">
    <property type="entry name" value="Tscrpt_reg_AraC-type_HTH"/>
</dbReference>
<dbReference type="AlphaFoldDB" id="A0AAP2G6E9"/>
<gene>
    <name evidence="5" type="ORF">KI659_18390</name>
</gene>
<dbReference type="PANTHER" id="PTHR43280:SF28">
    <property type="entry name" value="HTH-TYPE TRANSCRIPTIONAL ACTIVATOR RHAS"/>
    <property type="match status" value="1"/>
</dbReference>
<dbReference type="EMBL" id="JAHCMY010000031">
    <property type="protein sequence ID" value="MBS9525996.1"/>
    <property type="molecule type" value="Genomic_DNA"/>
</dbReference>
<evidence type="ECO:0000313" key="6">
    <source>
        <dbReference type="Proteomes" id="UP001319104"/>
    </source>
</evidence>
<keyword evidence="6" id="KW-1185">Reference proteome</keyword>
<organism evidence="5 6">
    <name type="scientific">Litoribacter ruber</name>
    <dbReference type="NCBI Taxonomy" id="702568"/>
    <lineage>
        <taxon>Bacteria</taxon>
        <taxon>Pseudomonadati</taxon>
        <taxon>Bacteroidota</taxon>
        <taxon>Cytophagia</taxon>
        <taxon>Cytophagales</taxon>
        <taxon>Cyclobacteriaceae</taxon>
        <taxon>Litoribacter</taxon>
    </lineage>
</organism>
<dbReference type="Proteomes" id="UP001319104">
    <property type="component" value="Unassembled WGS sequence"/>
</dbReference>
<sequence length="308" mass="35711">MNHYNQIAGVPWRKEKDLHTLVENKTTYTLDNCELNIFETHQSASNINLVFGDLVLTTMLRGKKVMHLFDKPGFDYLPGESVIVPPNEVMKIDFPEAQWDNPTQCIALSISSTMIENTFNLLNERFPDKMLQEEWGVNTDYFHLINNADLSEIINRFIKIGIKERSKEKDVIASLALKELLIRLSQTQAREMLERTYRELSSSNRLAFVVDYIKKNIREELSMEVLSEKACMSKSHFSRLFKAELGISPSEYILKERLKLAKTFLLSSQNQVQEICFMAGFKNINYFIRAFKQEFGLTPKAFSLKSKK</sequence>
<evidence type="ECO:0000313" key="5">
    <source>
        <dbReference type="EMBL" id="MBS9525996.1"/>
    </source>
</evidence>
<dbReference type="GO" id="GO:0043565">
    <property type="term" value="F:sequence-specific DNA binding"/>
    <property type="evidence" value="ECO:0007669"/>
    <property type="project" value="InterPro"/>
</dbReference>
<dbReference type="SMART" id="SM00342">
    <property type="entry name" value="HTH_ARAC"/>
    <property type="match status" value="1"/>
</dbReference>
<dbReference type="SUPFAM" id="SSF46689">
    <property type="entry name" value="Homeodomain-like"/>
    <property type="match status" value="2"/>
</dbReference>
<dbReference type="Pfam" id="PF12833">
    <property type="entry name" value="HTH_18"/>
    <property type="match status" value="1"/>
</dbReference>
<dbReference type="GO" id="GO:0003700">
    <property type="term" value="F:DNA-binding transcription factor activity"/>
    <property type="evidence" value="ECO:0007669"/>
    <property type="project" value="InterPro"/>
</dbReference>
<dbReference type="Gene3D" id="1.10.10.60">
    <property type="entry name" value="Homeodomain-like"/>
    <property type="match status" value="2"/>
</dbReference>
<dbReference type="InterPro" id="IPR009057">
    <property type="entry name" value="Homeodomain-like_sf"/>
</dbReference>
<comment type="caution">
    <text evidence="5">The sequence shown here is derived from an EMBL/GenBank/DDBJ whole genome shotgun (WGS) entry which is preliminary data.</text>
</comment>
<dbReference type="PROSITE" id="PS00041">
    <property type="entry name" value="HTH_ARAC_FAMILY_1"/>
    <property type="match status" value="1"/>
</dbReference>
<evidence type="ECO:0000256" key="1">
    <source>
        <dbReference type="ARBA" id="ARBA00023015"/>
    </source>
</evidence>
<keyword evidence="2" id="KW-0238">DNA-binding</keyword>
<dbReference type="InterPro" id="IPR009594">
    <property type="entry name" value="Tscrpt_reg_HTH_AraC_N"/>
</dbReference>
<reference evidence="5 6" key="1">
    <citation type="submission" date="2021-05" db="EMBL/GenBank/DDBJ databases">
        <authorList>
            <person name="Zhang Z.D."/>
            <person name="Osman G."/>
        </authorList>
    </citation>
    <scope>NUCLEOTIDE SEQUENCE [LARGE SCALE GENOMIC DNA]</scope>
    <source>
        <strain evidence="5 6">KCTC 32217</strain>
    </source>
</reference>
<proteinExistence type="predicted"/>
<dbReference type="Pfam" id="PF06719">
    <property type="entry name" value="AraC_N"/>
    <property type="match status" value="1"/>
</dbReference>
<dbReference type="PANTHER" id="PTHR43280">
    <property type="entry name" value="ARAC-FAMILY TRANSCRIPTIONAL REGULATOR"/>
    <property type="match status" value="1"/>
</dbReference>
<evidence type="ECO:0000256" key="3">
    <source>
        <dbReference type="ARBA" id="ARBA00023163"/>
    </source>
</evidence>
<keyword evidence="1" id="KW-0805">Transcription regulation</keyword>
<feature type="domain" description="HTH araC/xylS-type" evidence="4">
    <location>
        <begin position="207"/>
        <end position="305"/>
    </location>
</feature>
<protein>
    <submittedName>
        <fullName evidence="5">AraC family transcriptional regulator</fullName>
    </submittedName>
</protein>
<dbReference type="RefSeq" id="WP_213946855.1">
    <property type="nucleotide sequence ID" value="NZ_JAHCMY010000031.1"/>
</dbReference>
<evidence type="ECO:0000256" key="2">
    <source>
        <dbReference type="ARBA" id="ARBA00023125"/>
    </source>
</evidence>
<keyword evidence="3" id="KW-0804">Transcription</keyword>
<dbReference type="InterPro" id="IPR018060">
    <property type="entry name" value="HTH_AraC"/>
</dbReference>